<evidence type="ECO:0000313" key="2">
    <source>
        <dbReference type="Proteomes" id="UP001055804"/>
    </source>
</evidence>
<keyword evidence="2" id="KW-1185">Reference proteome</keyword>
<dbReference type="GO" id="GO:0006635">
    <property type="term" value="P:fatty acid beta-oxidation"/>
    <property type="evidence" value="ECO:0007669"/>
    <property type="project" value="TreeGrafter"/>
</dbReference>
<dbReference type="InterPro" id="IPR029045">
    <property type="entry name" value="ClpP/crotonase-like_dom_sf"/>
</dbReference>
<dbReference type="InterPro" id="IPR001753">
    <property type="entry name" value="Enoyl-CoA_hydra/iso"/>
</dbReference>
<dbReference type="PANTHER" id="PTHR11941:SF54">
    <property type="entry name" value="ENOYL-COA HYDRATASE, MITOCHONDRIAL"/>
    <property type="match status" value="1"/>
</dbReference>
<name>A0A9J6PHB8_9PROT</name>
<dbReference type="PANTHER" id="PTHR11941">
    <property type="entry name" value="ENOYL-COA HYDRATASE-RELATED"/>
    <property type="match status" value="1"/>
</dbReference>
<dbReference type="RefSeq" id="WP_269333862.1">
    <property type="nucleotide sequence ID" value="NZ_JAMZFT010000004.1"/>
</dbReference>
<dbReference type="Proteomes" id="UP001055804">
    <property type="component" value="Unassembled WGS sequence"/>
</dbReference>
<dbReference type="SUPFAM" id="SSF52096">
    <property type="entry name" value="ClpP/crotonase"/>
    <property type="match status" value="1"/>
</dbReference>
<dbReference type="GO" id="GO:0003824">
    <property type="term" value="F:catalytic activity"/>
    <property type="evidence" value="ECO:0007669"/>
    <property type="project" value="UniProtKB-ARBA"/>
</dbReference>
<evidence type="ECO:0000313" key="1">
    <source>
        <dbReference type="EMBL" id="MCP1337902.1"/>
    </source>
</evidence>
<gene>
    <name evidence="1" type="ORF">NJQ99_15880</name>
</gene>
<dbReference type="AlphaFoldDB" id="A0A9J6PHB8"/>
<dbReference type="CDD" id="cd06558">
    <property type="entry name" value="crotonase-like"/>
    <property type="match status" value="1"/>
</dbReference>
<dbReference type="Gene3D" id="3.90.226.10">
    <property type="entry name" value="2-enoyl-CoA Hydratase, Chain A, domain 1"/>
    <property type="match status" value="1"/>
</dbReference>
<protein>
    <submittedName>
        <fullName evidence="1">Enoyl-CoA hydratase/isomerase family protein</fullName>
    </submittedName>
</protein>
<sequence>MSEPVKTWSEDGVGVIELARPDKFNCLSRAVHEAIDAARRGFEADPAVRAILLRAQGKHFCTGADLAEVKGIRTDAGKLATFIDTGNATLAGLEASPLPVVCAVQGLCLAGGLELMLAADVCIAADVARFGDQHAQFGLVPGWGGSQRLTRLVGLRRAMDLLLTARWIEADEALSIGLVNRVVPLASLEEEAMTYARTLATRSRPALAEMKRLARQGLDCPLEGGIRMERDAVIVHLQGDDVSEGLAAFEGRRTPRFTQH</sequence>
<dbReference type="EMBL" id="JAMZFT010000004">
    <property type="protein sequence ID" value="MCP1337902.1"/>
    <property type="molecule type" value="Genomic_DNA"/>
</dbReference>
<comment type="caution">
    <text evidence="1">The sequence shown here is derived from an EMBL/GenBank/DDBJ whole genome shotgun (WGS) entry which is preliminary data.</text>
</comment>
<reference evidence="1" key="1">
    <citation type="submission" date="2022-06" db="EMBL/GenBank/DDBJ databases">
        <title>Isolation and Genomics of Futiania mangrovii gen. nov., sp. nov., a Rare and Metabolically-versatile member in the Class Alphaproteobacteria.</title>
        <authorList>
            <person name="Liu L."/>
            <person name="Huang W.-C."/>
            <person name="Pan J."/>
            <person name="Li J."/>
            <person name="Huang Y."/>
            <person name="Du H."/>
            <person name="Liu Y."/>
            <person name="Li M."/>
        </authorList>
    </citation>
    <scope>NUCLEOTIDE SEQUENCE</scope>
    <source>
        <strain evidence="1">FT118</strain>
    </source>
</reference>
<proteinExistence type="predicted"/>
<accession>A0A9J6PHB8</accession>
<organism evidence="1 2">
    <name type="scientific">Futiania mangrovi</name>
    <dbReference type="NCBI Taxonomy" id="2959716"/>
    <lineage>
        <taxon>Bacteria</taxon>
        <taxon>Pseudomonadati</taxon>
        <taxon>Pseudomonadota</taxon>
        <taxon>Alphaproteobacteria</taxon>
        <taxon>Futianiales</taxon>
        <taxon>Futianiaceae</taxon>
        <taxon>Futiania</taxon>
    </lineage>
</organism>
<dbReference type="Pfam" id="PF00378">
    <property type="entry name" value="ECH_1"/>
    <property type="match status" value="1"/>
</dbReference>